<accession>A0A1F5AY91</accession>
<dbReference type="PANTHER" id="PTHR32347">
    <property type="entry name" value="EFFLUX SYSTEM COMPONENT YKNX-RELATED"/>
    <property type="match status" value="1"/>
</dbReference>
<evidence type="ECO:0000256" key="4">
    <source>
        <dbReference type="SAM" id="Phobius"/>
    </source>
</evidence>
<dbReference type="SUPFAM" id="SSF111369">
    <property type="entry name" value="HlyD-like secretion proteins"/>
    <property type="match status" value="1"/>
</dbReference>
<dbReference type="EMBL" id="MEYI01000044">
    <property type="protein sequence ID" value="OGD23341.1"/>
    <property type="molecule type" value="Genomic_DNA"/>
</dbReference>
<keyword evidence="4" id="KW-0472">Membrane</keyword>
<comment type="caution">
    <text evidence="5">The sequence shown here is derived from an EMBL/GenBank/DDBJ whole genome shotgun (WGS) entry which is preliminary data.</text>
</comment>
<dbReference type="Gene3D" id="1.10.287.470">
    <property type="entry name" value="Helix hairpin bin"/>
    <property type="match status" value="1"/>
</dbReference>
<dbReference type="InterPro" id="IPR050465">
    <property type="entry name" value="UPF0194_transport"/>
</dbReference>
<dbReference type="Gene3D" id="2.40.420.20">
    <property type="match status" value="1"/>
</dbReference>
<dbReference type="Gene3D" id="2.40.30.170">
    <property type="match status" value="1"/>
</dbReference>
<gene>
    <name evidence="5" type="ORF">A2Z10_01470</name>
</gene>
<organism evidence="5 6">
    <name type="scientific">Candidatus Azambacteria bacterium RBG_16_47_10</name>
    <dbReference type="NCBI Taxonomy" id="1797292"/>
    <lineage>
        <taxon>Bacteria</taxon>
        <taxon>Candidatus Azamiibacteriota</taxon>
    </lineage>
</organism>
<comment type="subcellular location">
    <subcellularLocation>
        <location evidence="1">Cell envelope</location>
    </subcellularLocation>
</comment>
<protein>
    <submittedName>
        <fullName evidence="5">Uncharacterized protein</fullName>
    </submittedName>
</protein>
<evidence type="ECO:0000313" key="5">
    <source>
        <dbReference type="EMBL" id="OGD23341.1"/>
    </source>
</evidence>
<name>A0A1F5AY91_9BACT</name>
<dbReference type="Proteomes" id="UP000176639">
    <property type="component" value="Unassembled WGS sequence"/>
</dbReference>
<keyword evidence="4" id="KW-1133">Transmembrane helix</keyword>
<evidence type="ECO:0000256" key="2">
    <source>
        <dbReference type="ARBA" id="ARBA00023054"/>
    </source>
</evidence>
<reference evidence="5 6" key="1">
    <citation type="journal article" date="2016" name="Nat. Commun.">
        <title>Thousands of microbial genomes shed light on interconnected biogeochemical processes in an aquifer system.</title>
        <authorList>
            <person name="Anantharaman K."/>
            <person name="Brown C.T."/>
            <person name="Hug L.A."/>
            <person name="Sharon I."/>
            <person name="Castelle C.J."/>
            <person name="Probst A.J."/>
            <person name="Thomas B.C."/>
            <person name="Singh A."/>
            <person name="Wilkins M.J."/>
            <person name="Karaoz U."/>
            <person name="Brodie E.L."/>
            <person name="Williams K.H."/>
            <person name="Hubbard S.S."/>
            <person name="Banfield J.F."/>
        </authorList>
    </citation>
    <scope>NUCLEOTIDE SEQUENCE [LARGE SCALE GENOMIC DNA]</scope>
</reference>
<dbReference type="Gene3D" id="2.40.50.100">
    <property type="match status" value="1"/>
</dbReference>
<dbReference type="GO" id="GO:0030313">
    <property type="term" value="C:cell envelope"/>
    <property type="evidence" value="ECO:0007669"/>
    <property type="project" value="UniProtKB-SubCell"/>
</dbReference>
<feature type="transmembrane region" description="Helical" evidence="4">
    <location>
        <begin position="21"/>
        <end position="41"/>
    </location>
</feature>
<evidence type="ECO:0000256" key="3">
    <source>
        <dbReference type="SAM" id="Coils"/>
    </source>
</evidence>
<keyword evidence="4" id="KW-0812">Transmembrane</keyword>
<proteinExistence type="predicted"/>
<dbReference type="AlphaFoldDB" id="A0A1F5AY91"/>
<evidence type="ECO:0000313" key="6">
    <source>
        <dbReference type="Proteomes" id="UP000176639"/>
    </source>
</evidence>
<keyword evidence="2 3" id="KW-0175">Coiled coil</keyword>
<evidence type="ECO:0000256" key="1">
    <source>
        <dbReference type="ARBA" id="ARBA00004196"/>
    </source>
</evidence>
<feature type="coiled-coil region" evidence="3">
    <location>
        <begin position="137"/>
        <end position="164"/>
    </location>
</feature>
<sequence>MRKKPIEAFFVLYDMRKFFSIKTVITFFIVFSIGSGIYYGLFLRTGEIFTVKKQDVIERISMTGMMIPAENIGVGFSVDGTVAKIAVRAGDRVLRNDVLAELVQSGREVEIKQYEAKIGVEKAALLQLLSGMNRKEVELLEVKVRAAEVLRESVRRELEDVKARAEGDLARQYALARDYGETILLNADNAMKALGGIYDEHNAFMGIFSVSESRERSDAEWQMMLARTAYANIKTEYAKMKAEGSHATIDAALSNNKTNLEVIRATVFKTAEVLAGASVAFGAPEIGGFITTMMVQRSVINATQTVILTFEQAIAAQVAANQFAVNNALKKVNEADAGMSVAEGELALKRSTSIDAVIAMHQARIREYESSLDIVREDIENSTMRAPLDGVIARVATQRGARVKKEMSVITITPTSDTQVDARVSSDDAPRVRVGDAVHMRWENTQAEGRVVGVASNAIRVHFEDDTVVYSAPQEVTGVIDVVVKHNALMIPKEFLADENNMRSVRVKTPDGIKTVFVLLGMEKGGSVEISEGITEGDALVRP</sequence>